<dbReference type="GeneID" id="81379007"/>
<evidence type="ECO:0000313" key="2">
    <source>
        <dbReference type="EMBL" id="KAJ5242593.1"/>
    </source>
</evidence>
<keyword evidence="3" id="KW-1185">Reference proteome</keyword>
<accession>A0A9W9PGL0</accession>
<evidence type="ECO:0000313" key="3">
    <source>
        <dbReference type="Proteomes" id="UP001147733"/>
    </source>
</evidence>
<comment type="caution">
    <text evidence="2">The sequence shown here is derived from an EMBL/GenBank/DDBJ whole genome shotgun (WGS) entry which is preliminary data.</text>
</comment>
<sequence>MVRKLLQTMYQLRAFVMRSEKQQEKLLNCNGSPGSRATPPPVHDAKLGARVNYGRKIMVDGVEHQQYHLLLNTNAEDRAIRELERVHPNKKWATATIPTNADDREEDKKETLTGIFDDFEDDINSDDDNEDDTEN</sequence>
<feature type="region of interest" description="Disordered" evidence="1">
    <location>
        <begin position="91"/>
        <end position="135"/>
    </location>
</feature>
<proteinExistence type="predicted"/>
<gene>
    <name evidence="2" type="ORF">N7469_000920</name>
</gene>
<organism evidence="2 3">
    <name type="scientific">Penicillium citrinum</name>
    <dbReference type="NCBI Taxonomy" id="5077"/>
    <lineage>
        <taxon>Eukaryota</taxon>
        <taxon>Fungi</taxon>
        <taxon>Dikarya</taxon>
        <taxon>Ascomycota</taxon>
        <taxon>Pezizomycotina</taxon>
        <taxon>Eurotiomycetes</taxon>
        <taxon>Eurotiomycetidae</taxon>
        <taxon>Eurotiales</taxon>
        <taxon>Aspergillaceae</taxon>
        <taxon>Penicillium</taxon>
    </lineage>
</organism>
<dbReference type="RefSeq" id="XP_056505597.1">
    <property type="nucleotide sequence ID" value="XM_056639840.1"/>
</dbReference>
<protein>
    <submittedName>
        <fullName evidence="2">Uncharacterized protein</fullName>
    </submittedName>
</protein>
<name>A0A9W9PGL0_PENCI</name>
<reference evidence="2" key="2">
    <citation type="journal article" date="2023" name="IMA Fungus">
        <title>Comparative genomic study of the Penicillium genus elucidates a diverse pangenome and 15 lateral gene transfer events.</title>
        <authorList>
            <person name="Petersen C."/>
            <person name="Sorensen T."/>
            <person name="Nielsen M.R."/>
            <person name="Sondergaard T.E."/>
            <person name="Sorensen J.L."/>
            <person name="Fitzpatrick D.A."/>
            <person name="Frisvad J.C."/>
            <person name="Nielsen K.L."/>
        </authorList>
    </citation>
    <scope>NUCLEOTIDE SEQUENCE</scope>
    <source>
        <strain evidence="2">IBT 23319</strain>
    </source>
</reference>
<dbReference type="EMBL" id="JAPQKT010000001">
    <property type="protein sequence ID" value="KAJ5242593.1"/>
    <property type="molecule type" value="Genomic_DNA"/>
</dbReference>
<feature type="compositionally biased region" description="Acidic residues" evidence="1">
    <location>
        <begin position="117"/>
        <end position="135"/>
    </location>
</feature>
<dbReference type="OrthoDB" id="2933464at2759"/>
<evidence type="ECO:0000256" key="1">
    <source>
        <dbReference type="SAM" id="MobiDB-lite"/>
    </source>
</evidence>
<dbReference type="AlphaFoldDB" id="A0A9W9PGL0"/>
<reference evidence="2" key="1">
    <citation type="submission" date="2022-11" db="EMBL/GenBank/DDBJ databases">
        <authorList>
            <person name="Petersen C."/>
        </authorList>
    </citation>
    <scope>NUCLEOTIDE SEQUENCE</scope>
    <source>
        <strain evidence="2">IBT 23319</strain>
    </source>
</reference>
<dbReference type="Proteomes" id="UP001147733">
    <property type="component" value="Unassembled WGS sequence"/>
</dbReference>